<comment type="similarity">
    <text evidence="4">Belongs to the MsrA Met sulfoxide reductase family.</text>
</comment>
<comment type="caution">
    <text evidence="6">The sequence shown here is derived from an EMBL/GenBank/DDBJ whole genome shotgun (WGS) entry which is preliminary data.</text>
</comment>
<dbReference type="GO" id="GO:0008113">
    <property type="term" value="F:peptide-methionine (S)-S-oxide reductase activity"/>
    <property type="evidence" value="ECO:0007669"/>
    <property type="project" value="UniProtKB-UniRule"/>
</dbReference>
<dbReference type="EMBL" id="MFGJ01000007">
    <property type="protein sequence ID" value="OGF31849.1"/>
    <property type="molecule type" value="Genomic_DNA"/>
</dbReference>
<evidence type="ECO:0000259" key="5">
    <source>
        <dbReference type="Pfam" id="PF01625"/>
    </source>
</evidence>
<evidence type="ECO:0000256" key="2">
    <source>
        <dbReference type="ARBA" id="ARBA00047806"/>
    </source>
</evidence>
<dbReference type="InterPro" id="IPR036509">
    <property type="entry name" value="Met_Sox_Rdtase_MsrA_sf"/>
</dbReference>
<reference evidence="6 7" key="1">
    <citation type="journal article" date="2016" name="Nat. Commun.">
        <title>Thousands of microbial genomes shed light on interconnected biogeochemical processes in an aquifer system.</title>
        <authorList>
            <person name="Anantharaman K."/>
            <person name="Brown C.T."/>
            <person name="Hug L.A."/>
            <person name="Sharon I."/>
            <person name="Castelle C.J."/>
            <person name="Probst A.J."/>
            <person name="Thomas B.C."/>
            <person name="Singh A."/>
            <person name="Wilkins M.J."/>
            <person name="Karaoz U."/>
            <person name="Brodie E.L."/>
            <person name="Williams K.H."/>
            <person name="Hubbard S.S."/>
            <person name="Banfield J.F."/>
        </authorList>
    </citation>
    <scope>NUCLEOTIDE SEQUENCE [LARGE SCALE GENOMIC DNA]</scope>
</reference>
<dbReference type="AlphaFoldDB" id="A0A1F5SYW5"/>
<dbReference type="PANTHER" id="PTHR43774">
    <property type="entry name" value="PEPTIDE METHIONINE SULFOXIDE REDUCTASE"/>
    <property type="match status" value="1"/>
</dbReference>
<dbReference type="STRING" id="1798002.A2478_05190"/>
<evidence type="ECO:0000313" key="7">
    <source>
        <dbReference type="Proteomes" id="UP000179001"/>
    </source>
</evidence>
<comment type="catalytic activity">
    <reaction evidence="2 4">
        <text>L-methionyl-[protein] + [thioredoxin]-disulfide + H2O = L-methionyl-(S)-S-oxide-[protein] + [thioredoxin]-dithiol</text>
        <dbReference type="Rhea" id="RHEA:14217"/>
        <dbReference type="Rhea" id="RHEA-COMP:10698"/>
        <dbReference type="Rhea" id="RHEA-COMP:10700"/>
        <dbReference type="Rhea" id="RHEA-COMP:12313"/>
        <dbReference type="Rhea" id="RHEA-COMP:12315"/>
        <dbReference type="ChEBI" id="CHEBI:15377"/>
        <dbReference type="ChEBI" id="CHEBI:16044"/>
        <dbReference type="ChEBI" id="CHEBI:29950"/>
        <dbReference type="ChEBI" id="CHEBI:44120"/>
        <dbReference type="ChEBI" id="CHEBI:50058"/>
        <dbReference type="EC" id="1.8.4.11"/>
    </reaction>
</comment>
<name>A0A1F5SYW5_9BACT</name>
<dbReference type="Pfam" id="PF01625">
    <property type="entry name" value="PMSR"/>
    <property type="match status" value="1"/>
</dbReference>
<dbReference type="GO" id="GO:0033744">
    <property type="term" value="F:L-methionine:thioredoxin-disulfide S-oxidoreductase activity"/>
    <property type="evidence" value="ECO:0007669"/>
    <property type="project" value="RHEA"/>
</dbReference>
<accession>A0A1F5SYW5</accession>
<dbReference type="InterPro" id="IPR002569">
    <property type="entry name" value="Met_Sox_Rdtase_MsrA_dom"/>
</dbReference>
<organism evidence="6 7">
    <name type="scientific">Candidatus Falkowbacteria bacterium RIFOXYC2_FULL_36_12</name>
    <dbReference type="NCBI Taxonomy" id="1798002"/>
    <lineage>
        <taxon>Bacteria</taxon>
        <taxon>Candidatus Falkowiibacteriota</taxon>
    </lineage>
</organism>
<keyword evidence="1 4" id="KW-0560">Oxidoreductase</keyword>
<sequence>MKNKTIILGGGCFWCTEAVFQMIKGVESVAPGYAGGEIDNPTYQQVSSGQTGHIEVVKIEYNPEILELKDLFEIFFAMHDPTSMDKQGHDAGPQYHSIIFWTEDDQRQQAENFIEAKQLKDEIKIVTEVRRLIKFYPAEDYHQNYYKNNTTKPYCILNIAPKIRKVEAQFGDSLE</sequence>
<dbReference type="NCBIfam" id="TIGR00401">
    <property type="entry name" value="msrA"/>
    <property type="match status" value="1"/>
</dbReference>
<dbReference type="Gene3D" id="3.30.1060.10">
    <property type="entry name" value="Peptide methionine sulphoxide reductase MsrA"/>
    <property type="match status" value="1"/>
</dbReference>
<feature type="domain" description="Peptide methionine sulphoxide reductase MsrA" evidence="5">
    <location>
        <begin position="5"/>
        <end position="155"/>
    </location>
</feature>
<evidence type="ECO:0000313" key="6">
    <source>
        <dbReference type="EMBL" id="OGF31849.1"/>
    </source>
</evidence>
<dbReference type="HAMAP" id="MF_01401">
    <property type="entry name" value="MsrA"/>
    <property type="match status" value="1"/>
</dbReference>
<dbReference type="Proteomes" id="UP000179001">
    <property type="component" value="Unassembled WGS sequence"/>
</dbReference>
<dbReference type="SUPFAM" id="SSF55068">
    <property type="entry name" value="Peptide methionine sulfoxide reductase"/>
    <property type="match status" value="1"/>
</dbReference>
<comment type="catalytic activity">
    <reaction evidence="3 4">
        <text>[thioredoxin]-disulfide + L-methionine + H2O = L-methionine (S)-S-oxide + [thioredoxin]-dithiol</text>
        <dbReference type="Rhea" id="RHEA:19993"/>
        <dbReference type="Rhea" id="RHEA-COMP:10698"/>
        <dbReference type="Rhea" id="RHEA-COMP:10700"/>
        <dbReference type="ChEBI" id="CHEBI:15377"/>
        <dbReference type="ChEBI" id="CHEBI:29950"/>
        <dbReference type="ChEBI" id="CHEBI:50058"/>
        <dbReference type="ChEBI" id="CHEBI:57844"/>
        <dbReference type="ChEBI" id="CHEBI:58772"/>
        <dbReference type="EC" id="1.8.4.11"/>
    </reaction>
</comment>
<feature type="active site" evidence="4">
    <location>
        <position position="12"/>
    </location>
</feature>
<protein>
    <recommendedName>
        <fullName evidence="4">Peptide methionine sulfoxide reductase MsrA</fullName>
        <shortName evidence="4">Protein-methionine-S-oxide reductase</shortName>
        <ecNumber evidence="4">1.8.4.11</ecNumber>
    </recommendedName>
    <alternativeName>
        <fullName evidence="4">Peptide-methionine (S)-S-oxide reductase</fullName>
        <shortName evidence="4">Peptide Met(O) reductase</shortName>
    </alternativeName>
</protein>
<dbReference type="PANTHER" id="PTHR43774:SF1">
    <property type="entry name" value="PEPTIDE METHIONINE SULFOXIDE REDUCTASE MSRA 2"/>
    <property type="match status" value="1"/>
</dbReference>
<proteinExistence type="inferred from homology"/>
<evidence type="ECO:0000256" key="4">
    <source>
        <dbReference type="HAMAP-Rule" id="MF_01401"/>
    </source>
</evidence>
<comment type="function">
    <text evidence="4">Has an important function as a repair enzyme for proteins that have been inactivated by oxidation. Catalyzes the reversible oxidation-reduction of methionine sulfoxide in proteins to methionine.</text>
</comment>
<gene>
    <name evidence="4" type="primary">msrA</name>
    <name evidence="6" type="ORF">A2478_05190</name>
</gene>
<evidence type="ECO:0000256" key="3">
    <source>
        <dbReference type="ARBA" id="ARBA00048782"/>
    </source>
</evidence>
<evidence type="ECO:0000256" key="1">
    <source>
        <dbReference type="ARBA" id="ARBA00023002"/>
    </source>
</evidence>
<dbReference type="EC" id="1.8.4.11" evidence="4"/>